<proteinExistence type="predicted"/>
<feature type="compositionally biased region" description="Basic and acidic residues" evidence="1">
    <location>
        <begin position="69"/>
        <end position="85"/>
    </location>
</feature>
<reference evidence="2" key="1">
    <citation type="submission" date="2016-03" db="EMBL/GenBank/DDBJ databases">
        <title>Mechanisms controlling the formation of the plant cell surface in tip-growing cells are functionally conserved among land plants.</title>
        <authorList>
            <person name="Honkanen S."/>
            <person name="Jones V.A."/>
            <person name="Morieri G."/>
            <person name="Champion C."/>
            <person name="Hetherington A.J."/>
            <person name="Kelly S."/>
            <person name="Saint-Marcoux D."/>
            <person name="Proust H."/>
            <person name="Prescott H."/>
            <person name="Dolan L."/>
        </authorList>
    </citation>
    <scope>NUCLEOTIDE SEQUENCE [LARGE SCALE GENOMIC DNA]</scope>
    <source>
        <tissue evidence="2">Whole gametophyte</tissue>
    </source>
</reference>
<feature type="region of interest" description="Disordered" evidence="1">
    <location>
        <begin position="212"/>
        <end position="241"/>
    </location>
</feature>
<evidence type="ECO:0000313" key="2">
    <source>
        <dbReference type="EMBL" id="OAE22699.1"/>
    </source>
</evidence>
<sequence length="270" mass="29200">MWPMSSSSKRADSAGRSRMAAGAGEPGVEPSRVVRLLLRKRYGRLGPAGDYAPTKSSSFRFGLSSRKSKLGDGARSDGSKAKEQKAAAAAEGAALRRSASTSSASRRTVMEKLGDAYVDMIWSAASHAARPIGAKPKVPLSRAMTFEKMFGEPHDTMLRIRSLNSLSSLNSGLLMTDLTAPHQSPARELAGHGEYKEGEDLEGQRVKTELEGGSGKCCSLSSKQARSRGEERRQPIPLAGGFTTGSREDECIFNFLDWHLEFSLYRVCQP</sequence>
<feature type="compositionally biased region" description="Low complexity" evidence="1">
    <location>
        <begin position="86"/>
        <end position="106"/>
    </location>
</feature>
<feature type="region of interest" description="Disordered" evidence="1">
    <location>
        <begin position="45"/>
        <end position="106"/>
    </location>
</feature>
<name>A0A176VP58_MARPO</name>
<organism evidence="2 3">
    <name type="scientific">Marchantia polymorpha subsp. ruderalis</name>
    <dbReference type="NCBI Taxonomy" id="1480154"/>
    <lineage>
        <taxon>Eukaryota</taxon>
        <taxon>Viridiplantae</taxon>
        <taxon>Streptophyta</taxon>
        <taxon>Embryophyta</taxon>
        <taxon>Marchantiophyta</taxon>
        <taxon>Marchantiopsida</taxon>
        <taxon>Marchantiidae</taxon>
        <taxon>Marchantiales</taxon>
        <taxon>Marchantiaceae</taxon>
        <taxon>Marchantia</taxon>
    </lineage>
</organism>
<feature type="region of interest" description="Disordered" evidence="1">
    <location>
        <begin position="1"/>
        <end position="30"/>
    </location>
</feature>
<evidence type="ECO:0000256" key="1">
    <source>
        <dbReference type="SAM" id="MobiDB-lite"/>
    </source>
</evidence>
<dbReference type="AlphaFoldDB" id="A0A176VP58"/>
<keyword evidence="3" id="KW-1185">Reference proteome</keyword>
<dbReference type="EMBL" id="LVLJ01003083">
    <property type="protein sequence ID" value="OAE22699.1"/>
    <property type="molecule type" value="Genomic_DNA"/>
</dbReference>
<accession>A0A176VP58</accession>
<dbReference type="Proteomes" id="UP000077202">
    <property type="component" value="Unassembled WGS sequence"/>
</dbReference>
<comment type="caution">
    <text evidence="2">The sequence shown here is derived from an EMBL/GenBank/DDBJ whole genome shotgun (WGS) entry which is preliminary data.</text>
</comment>
<gene>
    <name evidence="2" type="ORF">AXG93_2675s1330</name>
</gene>
<protein>
    <submittedName>
        <fullName evidence="2">Uncharacterized protein</fullName>
    </submittedName>
</protein>
<evidence type="ECO:0000313" key="3">
    <source>
        <dbReference type="Proteomes" id="UP000077202"/>
    </source>
</evidence>